<evidence type="ECO:0000313" key="2">
    <source>
        <dbReference type="Proteomes" id="UP000245768"/>
    </source>
</evidence>
<dbReference type="EMBL" id="KZ819636">
    <property type="protein sequence ID" value="PWN89773.1"/>
    <property type="molecule type" value="Genomic_DNA"/>
</dbReference>
<dbReference type="PROSITE" id="PS51257">
    <property type="entry name" value="PROKAR_LIPOPROTEIN"/>
    <property type="match status" value="1"/>
</dbReference>
<dbReference type="InParanoid" id="A0A316YNZ5"/>
<sequence>MRLRSGASLILYLILIAGGIFLSCGCCYTHDRAAPTLRARTRAGSTCLNLRPTRMNLPIAVHGGACHRMLLNLELEQTCKIPLCRWALVIHVGICPTFAPCLLAPWP</sequence>
<proteinExistence type="predicted"/>
<reference evidence="1 2" key="1">
    <citation type="journal article" date="2018" name="Mol. Biol. Evol.">
        <title>Broad Genomic Sampling Reveals a Smut Pathogenic Ancestry of the Fungal Clade Ustilaginomycotina.</title>
        <authorList>
            <person name="Kijpornyongpan T."/>
            <person name="Mondo S.J."/>
            <person name="Barry K."/>
            <person name="Sandor L."/>
            <person name="Lee J."/>
            <person name="Lipzen A."/>
            <person name="Pangilinan J."/>
            <person name="LaButti K."/>
            <person name="Hainaut M."/>
            <person name="Henrissat B."/>
            <person name="Grigoriev I.V."/>
            <person name="Spatafora J.W."/>
            <person name="Aime M.C."/>
        </authorList>
    </citation>
    <scope>NUCLEOTIDE SEQUENCE [LARGE SCALE GENOMIC DNA]</scope>
    <source>
        <strain evidence="1 2">MCA 4198</strain>
    </source>
</reference>
<accession>A0A316YNZ5</accession>
<dbReference type="Proteomes" id="UP000245768">
    <property type="component" value="Unassembled WGS sequence"/>
</dbReference>
<dbReference type="AlphaFoldDB" id="A0A316YNZ5"/>
<protein>
    <submittedName>
        <fullName evidence="1">Uncharacterized protein</fullName>
    </submittedName>
</protein>
<keyword evidence="2" id="KW-1185">Reference proteome</keyword>
<organism evidence="1 2">
    <name type="scientific">Acaromyces ingoldii</name>
    <dbReference type="NCBI Taxonomy" id="215250"/>
    <lineage>
        <taxon>Eukaryota</taxon>
        <taxon>Fungi</taxon>
        <taxon>Dikarya</taxon>
        <taxon>Basidiomycota</taxon>
        <taxon>Ustilaginomycotina</taxon>
        <taxon>Exobasidiomycetes</taxon>
        <taxon>Exobasidiales</taxon>
        <taxon>Cryptobasidiaceae</taxon>
        <taxon>Acaromyces</taxon>
    </lineage>
</organism>
<evidence type="ECO:0000313" key="1">
    <source>
        <dbReference type="EMBL" id="PWN89773.1"/>
    </source>
</evidence>
<gene>
    <name evidence="1" type="ORF">FA10DRAFT_97309</name>
</gene>
<dbReference type="GeneID" id="37047748"/>
<dbReference type="RefSeq" id="XP_025376971.1">
    <property type="nucleotide sequence ID" value="XM_025525832.1"/>
</dbReference>
<name>A0A316YNZ5_9BASI</name>